<dbReference type="Pfam" id="PF08398">
    <property type="entry name" value="Phospholip_A2_4"/>
    <property type="match status" value="1"/>
</dbReference>
<sequence length="227" mass="24585">MGETQPLWNRKSKERWYRTHDRYGRPIQYELEKVEWSRTHDRSGHSLFENPADLEEVIQEEIPLETIGEETPLIPESVGSAAAGAAGGAASGVSSLGAWIGGLLAAGGIGALYAAIHKAIKGEGGDDRKGGLNVPGHKYIGPFNRLNRGDPVDLDDLIAYNHDVAYDTAKTVDDVQKADAQAIAEFLQDYHATGNYHSLLGVIGLKGKVFVEKLTGHLYPSLPGKEK</sequence>
<dbReference type="InterPro" id="IPR013607">
    <property type="entry name" value="Phospholipase_A2-like"/>
</dbReference>
<protein>
    <submittedName>
        <fullName evidence="2">VP</fullName>
    </submittedName>
</protein>
<dbReference type="EMBL" id="MW046632">
    <property type="protein sequence ID" value="QTE04122.1"/>
    <property type="molecule type" value="Genomic_DNA"/>
</dbReference>
<evidence type="ECO:0000259" key="1">
    <source>
        <dbReference type="Pfam" id="PF08398"/>
    </source>
</evidence>
<dbReference type="GO" id="GO:0005198">
    <property type="term" value="F:structural molecule activity"/>
    <property type="evidence" value="ECO:0007669"/>
    <property type="project" value="InterPro"/>
</dbReference>
<accession>A0A8A4XE67</accession>
<proteinExistence type="predicted"/>
<name>A0A8A4XE67_9VIRU</name>
<reference evidence="2" key="1">
    <citation type="submission" date="2020-09" db="EMBL/GenBank/DDBJ databases">
        <title>Parvovirus dark matter in the feces of wild birds.</title>
        <authorList>
            <person name="Dai Z."/>
            <person name="Yang S."/>
            <person name="Zhang W."/>
        </authorList>
    </citation>
    <scope>NUCLEOTIDE SEQUENCE</scope>
    <source>
        <strain evidence="2">Trb102par026</strain>
    </source>
</reference>
<organism evidence="2">
    <name type="scientific">Emberiza tristrami ambidensovirus</name>
    <dbReference type="NCBI Taxonomy" id="2794447"/>
    <lineage>
        <taxon>Viruses</taxon>
        <taxon>Monodnaviria</taxon>
        <taxon>Shotokuvirae</taxon>
        <taxon>Cossaviricota</taxon>
        <taxon>Quintoviricetes</taxon>
        <taxon>Piccovirales</taxon>
        <taxon>Parvoviridae</taxon>
        <taxon>Densovirinae</taxon>
        <taxon>Ambidensovirus</taxon>
    </lineage>
</organism>
<evidence type="ECO:0000313" key="2">
    <source>
        <dbReference type="EMBL" id="QTE04122.1"/>
    </source>
</evidence>
<feature type="domain" description="Phospholipase A2-like" evidence="1">
    <location>
        <begin position="131"/>
        <end position="181"/>
    </location>
</feature>